<dbReference type="STRING" id="395495.Lcho_3681"/>
<organism evidence="1 2">
    <name type="scientific">Leptothrix cholodnii (strain ATCC 51168 / LMG 8142 / SP-6)</name>
    <name type="common">Leptothrix discophora (strain SP-6)</name>
    <dbReference type="NCBI Taxonomy" id="395495"/>
    <lineage>
        <taxon>Bacteria</taxon>
        <taxon>Pseudomonadati</taxon>
        <taxon>Pseudomonadota</taxon>
        <taxon>Betaproteobacteria</taxon>
        <taxon>Burkholderiales</taxon>
        <taxon>Sphaerotilaceae</taxon>
        <taxon>Leptothrix</taxon>
    </lineage>
</organism>
<dbReference type="RefSeq" id="WP_012348682.1">
    <property type="nucleotide sequence ID" value="NC_010524.1"/>
</dbReference>
<proteinExistence type="predicted"/>
<dbReference type="Proteomes" id="UP000001693">
    <property type="component" value="Chromosome"/>
</dbReference>
<dbReference type="KEGG" id="lch:Lcho_3681"/>
<gene>
    <name evidence="1" type="ordered locus">Lcho_3681</name>
</gene>
<evidence type="ECO:0000313" key="1">
    <source>
        <dbReference type="EMBL" id="ACB35935.1"/>
    </source>
</evidence>
<dbReference type="eggNOG" id="COG4995">
    <property type="taxonomic scope" value="Bacteria"/>
</dbReference>
<dbReference type="AlphaFoldDB" id="B1Y539"/>
<sequence>MIDDSLLKILLKAATSMPLAAQLAMLDDLTRIHPQGAAFWHRLEAWALQLLAAWRVGLLDAEAGARVLAQVPLRSVGEALGTPVDEPATSSVDEPAARVIDEPAALKVADVVPFEFSPSLQHPIKSMPSIRFKQTGPPSVPSAVPSAAPPPAAASDAMFEAVPEAEPQQAFHFVLRGEQARGAALRVDSSATLSFNYAVPPDDAMATVAHAALDAARHADIDITLQATARGGLAISGERIGVAQFRDGTMITPVNFQLTAGASCDAPGQPTSGVHVDFLVKGESVHQVELTILVVASAAELDALPPTAAPANQVPLALLGDALSAPPPPEHRLHVSLSFDGGDFCIELRHLRDGEVESEDRFVSDGIDRGKLEALMNGVRGELEPCYESKVWRTFDGRLPAPPTGPVPVALGRTLACVAAAGALLNDSLREDDALARALDYIEAALPQGSVITIATDDVFLPWEILYPREWSAGWTDEQKAAHPLDASAFWGARYAIETVQRGSGSLGGLRKLQLECSPKVSVNLNPSIDIDGVEAADKPIAVQQAWAARLGEQGRLDGLQADCKAMRRVLQNAANDATLIYIYCHGNAANPFGGKDELLQLAEDCGLKPRDLQGDTAYRAAPIVFLNSCQSGAHSPLAFSTFLKEFRRRGALGMIATSHAIPIVFGAHFGAEVVDCYLRRSGSLAVAMHGLRRHHLLERGNPVPLFYSLQCQLSFPPVRAAGGR</sequence>
<evidence type="ECO:0008006" key="3">
    <source>
        <dbReference type="Google" id="ProtNLM"/>
    </source>
</evidence>
<keyword evidence="2" id="KW-1185">Reference proteome</keyword>
<reference evidence="1 2" key="1">
    <citation type="submission" date="2008-03" db="EMBL/GenBank/DDBJ databases">
        <title>Complete sequence of Leptothrix cholodnii SP-6.</title>
        <authorList>
            <consortium name="US DOE Joint Genome Institute"/>
            <person name="Copeland A."/>
            <person name="Lucas S."/>
            <person name="Lapidus A."/>
            <person name="Glavina del Rio T."/>
            <person name="Dalin E."/>
            <person name="Tice H."/>
            <person name="Bruce D."/>
            <person name="Goodwin L."/>
            <person name="Pitluck S."/>
            <person name="Chertkov O."/>
            <person name="Brettin T."/>
            <person name="Detter J.C."/>
            <person name="Han C."/>
            <person name="Kuske C.R."/>
            <person name="Schmutz J."/>
            <person name="Larimer F."/>
            <person name="Land M."/>
            <person name="Hauser L."/>
            <person name="Kyrpides N."/>
            <person name="Lykidis A."/>
            <person name="Emerson D."/>
            <person name="Richardson P."/>
        </authorList>
    </citation>
    <scope>NUCLEOTIDE SEQUENCE [LARGE SCALE GENOMIC DNA]</scope>
    <source>
        <strain evidence="2">ATCC 51168 / LMG 8142 / SP-6</strain>
    </source>
</reference>
<dbReference type="EMBL" id="CP001013">
    <property type="protein sequence ID" value="ACB35935.1"/>
    <property type="molecule type" value="Genomic_DNA"/>
</dbReference>
<evidence type="ECO:0000313" key="2">
    <source>
        <dbReference type="Proteomes" id="UP000001693"/>
    </source>
</evidence>
<protein>
    <recommendedName>
        <fullName evidence="3">CHAT domain-containing protein</fullName>
    </recommendedName>
</protein>
<name>B1Y539_LEPCP</name>
<accession>B1Y539</accession>
<dbReference type="HOGENOM" id="CLU_381644_0_0_4"/>